<protein>
    <submittedName>
        <fullName evidence="2">Uncharacterized protein</fullName>
    </submittedName>
</protein>
<feature type="coiled-coil region" evidence="1">
    <location>
        <begin position="8"/>
        <end position="42"/>
    </location>
</feature>
<dbReference type="Proteomes" id="UP001623349">
    <property type="component" value="Unassembled WGS sequence"/>
</dbReference>
<sequence length="233" mass="28081">MLEETELYHWMQREHSQLKKNVDALKQESRNIQEQCALLQQHLGELKLIFNQETTSDRQTQQQQGLERMKEFLQDRHKQKELGLQKKNLAEKPQFHLEVLQKRCFLAEMNQLKKGVEMLKQENKEIQNNCAQLQKLLVDLKSIYKEQGEEASDLQTQHQKHMKRMEEKLQYVLRQKEMALKQKELAEKLQYHFEILQMRSKKLQHEMELVRAQEESFLQNDLLHQEPPAEPRS</sequence>
<organism evidence="2 3">
    <name type="scientific">Apodemus speciosus</name>
    <name type="common">Large Japanese field mouse</name>
    <dbReference type="NCBI Taxonomy" id="105296"/>
    <lineage>
        <taxon>Eukaryota</taxon>
        <taxon>Metazoa</taxon>
        <taxon>Chordata</taxon>
        <taxon>Craniata</taxon>
        <taxon>Vertebrata</taxon>
        <taxon>Euteleostomi</taxon>
        <taxon>Mammalia</taxon>
        <taxon>Eutheria</taxon>
        <taxon>Euarchontoglires</taxon>
        <taxon>Glires</taxon>
        <taxon>Rodentia</taxon>
        <taxon>Myomorpha</taxon>
        <taxon>Muroidea</taxon>
        <taxon>Muridae</taxon>
        <taxon>Murinae</taxon>
        <taxon>Apodemus</taxon>
    </lineage>
</organism>
<reference evidence="2 3" key="1">
    <citation type="submission" date="2024-08" db="EMBL/GenBank/DDBJ databases">
        <title>The draft genome of Apodemus speciosus.</title>
        <authorList>
            <person name="Nabeshima K."/>
            <person name="Suzuki S."/>
            <person name="Onuma M."/>
        </authorList>
    </citation>
    <scope>NUCLEOTIDE SEQUENCE [LARGE SCALE GENOMIC DNA]</scope>
    <source>
        <strain evidence="2">IB14-021</strain>
    </source>
</reference>
<proteinExistence type="predicted"/>
<keyword evidence="1" id="KW-0175">Coiled coil</keyword>
<evidence type="ECO:0000256" key="1">
    <source>
        <dbReference type="SAM" id="Coils"/>
    </source>
</evidence>
<name>A0ABQ0FHA7_APOSI</name>
<gene>
    <name evidence="2" type="ORF">APTSU1_001386900</name>
</gene>
<dbReference type="EMBL" id="BAAFST010000014">
    <property type="protein sequence ID" value="GAB1298633.1"/>
    <property type="molecule type" value="Genomic_DNA"/>
</dbReference>
<comment type="caution">
    <text evidence="2">The sequence shown here is derived from an EMBL/GenBank/DDBJ whole genome shotgun (WGS) entry which is preliminary data.</text>
</comment>
<feature type="coiled-coil region" evidence="1">
    <location>
        <begin position="109"/>
        <end position="215"/>
    </location>
</feature>
<evidence type="ECO:0000313" key="3">
    <source>
        <dbReference type="Proteomes" id="UP001623349"/>
    </source>
</evidence>
<keyword evidence="3" id="KW-1185">Reference proteome</keyword>
<accession>A0ABQ0FHA7</accession>
<evidence type="ECO:0000313" key="2">
    <source>
        <dbReference type="EMBL" id="GAB1298633.1"/>
    </source>
</evidence>